<protein>
    <submittedName>
        <fullName evidence="1">Uncharacterized protein</fullName>
    </submittedName>
</protein>
<evidence type="ECO:0000313" key="1">
    <source>
        <dbReference type="EMBL" id="MFC0313537.1"/>
    </source>
</evidence>
<organism evidence="1 2">
    <name type="scientific">Gordonia phosphorivorans</name>
    <dbReference type="NCBI Taxonomy" id="1056982"/>
    <lineage>
        <taxon>Bacteria</taxon>
        <taxon>Bacillati</taxon>
        <taxon>Actinomycetota</taxon>
        <taxon>Actinomycetes</taxon>
        <taxon>Mycobacteriales</taxon>
        <taxon>Gordoniaceae</taxon>
        <taxon>Gordonia</taxon>
    </lineage>
</organism>
<keyword evidence="2" id="KW-1185">Reference proteome</keyword>
<evidence type="ECO:0000313" key="2">
    <source>
        <dbReference type="Proteomes" id="UP001589783"/>
    </source>
</evidence>
<dbReference type="EMBL" id="JBHLWV010000006">
    <property type="protein sequence ID" value="MFC0313537.1"/>
    <property type="molecule type" value="Genomic_DNA"/>
</dbReference>
<name>A0ABV6H4L9_9ACTN</name>
<reference evidence="1 2" key="1">
    <citation type="submission" date="2024-09" db="EMBL/GenBank/DDBJ databases">
        <authorList>
            <person name="Sun Q."/>
            <person name="Mori K."/>
        </authorList>
    </citation>
    <scope>NUCLEOTIDE SEQUENCE [LARGE SCALE GENOMIC DNA]</scope>
    <source>
        <strain evidence="1 2">CCM 7957</strain>
    </source>
</reference>
<dbReference type="Proteomes" id="UP001589783">
    <property type="component" value="Unassembled WGS sequence"/>
</dbReference>
<proteinExistence type="predicted"/>
<sequence>MTATADIESPATVATAPASLSHTEIGVGYAGEYVRALGWQVLDADLTHRRRHFGVLAVDGDELVAVLVVTRSLATFATVSAAADPATVAQIRDLAARRPAPDGAGEVTAVRVDCLILQVDWNDPHDRSAVQVRHYRDL</sequence>
<comment type="caution">
    <text evidence="1">The sequence shown here is derived from an EMBL/GenBank/DDBJ whole genome shotgun (WGS) entry which is preliminary data.</text>
</comment>
<dbReference type="RefSeq" id="WP_382359897.1">
    <property type="nucleotide sequence ID" value="NZ_JBHLWV010000006.1"/>
</dbReference>
<accession>A0ABV6H4L9</accession>
<gene>
    <name evidence="1" type="ORF">ACFFJD_01555</name>
</gene>